<reference evidence="2" key="1">
    <citation type="journal article" date="2010" name="Science">
        <title>Plasticity of animal genome architecture unmasked by rapid evolution of a pelagic tunicate.</title>
        <authorList>
            <person name="Denoeud F."/>
            <person name="Henriet S."/>
            <person name="Mungpakdee S."/>
            <person name="Aury J.M."/>
            <person name="Da Silva C."/>
            <person name="Brinkmann H."/>
            <person name="Mikhaleva J."/>
            <person name="Olsen L.C."/>
            <person name="Jubin C."/>
            <person name="Canestro C."/>
            <person name="Bouquet J.M."/>
            <person name="Danks G."/>
            <person name="Poulain J."/>
            <person name="Campsteijn C."/>
            <person name="Adamski M."/>
            <person name="Cross I."/>
            <person name="Yadetie F."/>
            <person name="Muffato M."/>
            <person name="Louis A."/>
            <person name="Butcher S."/>
            <person name="Tsagkogeorga G."/>
            <person name="Konrad A."/>
            <person name="Singh S."/>
            <person name="Jensen M.F."/>
            <person name="Cong E.H."/>
            <person name="Eikeseth-Otteraa H."/>
            <person name="Noel B."/>
            <person name="Anthouard V."/>
            <person name="Porcel B.M."/>
            <person name="Kachouri-Lafond R."/>
            <person name="Nishino A."/>
            <person name="Ugolini M."/>
            <person name="Chourrout P."/>
            <person name="Nishida H."/>
            <person name="Aasland R."/>
            <person name="Huzurbazar S."/>
            <person name="Westhof E."/>
            <person name="Delsuc F."/>
            <person name="Lehrach H."/>
            <person name="Reinhardt R."/>
            <person name="Weissenbach J."/>
            <person name="Roy S.W."/>
            <person name="Artiguenave F."/>
            <person name="Postlethwait J.H."/>
            <person name="Manak J.R."/>
            <person name="Thompson E.M."/>
            <person name="Jaillon O."/>
            <person name="Du Pasquier L."/>
            <person name="Boudinot P."/>
            <person name="Liberles D.A."/>
            <person name="Volff J.N."/>
            <person name="Philippe H."/>
            <person name="Lenhard B."/>
            <person name="Roest Crollius H."/>
            <person name="Wincker P."/>
            <person name="Chourrout D."/>
        </authorList>
    </citation>
    <scope>NUCLEOTIDE SEQUENCE [LARGE SCALE GENOMIC DNA]</scope>
</reference>
<dbReference type="Proteomes" id="UP000001307">
    <property type="component" value="Unassembled WGS sequence"/>
</dbReference>
<protein>
    <submittedName>
        <fullName evidence="2">Uncharacterized protein</fullName>
    </submittedName>
</protein>
<proteinExistence type="predicted"/>
<evidence type="ECO:0000256" key="1">
    <source>
        <dbReference type="SAM" id="MobiDB-lite"/>
    </source>
</evidence>
<sequence length="245" mass="28312">MKLSLSLFALARADECGDCDNHIANFNDWHGNPSVTCSHYVDPKDSLSARGACKACKVACIPSEEACPTVSEYAHVQWNKTAKKLAAQYLEKYEKHLIEKQAENTARKVARNLDQEQAKYNKIKQKMEEKAEKAANKQAKYDNYQAWREEKRAENEAARAQRKQEKKERKAAAKAAKELRREQRLQKRELAAENKAKFSFYASLEFYYHDVCPDLHLIDAIENVNARMMSQYEKVKEEFVEAQNL</sequence>
<keyword evidence="3" id="KW-1185">Reference proteome</keyword>
<feature type="region of interest" description="Disordered" evidence="1">
    <location>
        <begin position="152"/>
        <end position="181"/>
    </location>
</feature>
<dbReference type="EMBL" id="FN653040">
    <property type="protein sequence ID" value="CBY19421.1"/>
    <property type="molecule type" value="Genomic_DNA"/>
</dbReference>
<evidence type="ECO:0000313" key="2">
    <source>
        <dbReference type="EMBL" id="CBY19421.1"/>
    </source>
</evidence>
<evidence type="ECO:0000313" key="3">
    <source>
        <dbReference type="Proteomes" id="UP000001307"/>
    </source>
</evidence>
<dbReference type="AlphaFoldDB" id="E4XE31"/>
<gene>
    <name evidence="2" type="ORF">GSOID_T00008433001</name>
</gene>
<accession>E4XE31</accession>
<dbReference type="InParanoid" id="E4XE31"/>
<dbReference type="OrthoDB" id="10436384at2759"/>
<name>E4XE31_OIKDI</name>
<organism evidence="2">
    <name type="scientific">Oikopleura dioica</name>
    <name type="common">Tunicate</name>
    <dbReference type="NCBI Taxonomy" id="34765"/>
    <lineage>
        <taxon>Eukaryota</taxon>
        <taxon>Metazoa</taxon>
        <taxon>Chordata</taxon>
        <taxon>Tunicata</taxon>
        <taxon>Appendicularia</taxon>
        <taxon>Copelata</taxon>
        <taxon>Oikopleuridae</taxon>
        <taxon>Oikopleura</taxon>
    </lineage>
</organism>